<dbReference type="Proteomes" id="UP000298774">
    <property type="component" value="Chromosome"/>
</dbReference>
<evidence type="ECO:0000313" key="8">
    <source>
        <dbReference type="Proteomes" id="UP000298774"/>
    </source>
</evidence>
<dbReference type="Pfam" id="PF17384">
    <property type="entry name" value="DUF150_C"/>
    <property type="match status" value="1"/>
</dbReference>
<reference evidence="6 9" key="2">
    <citation type="submission" date="2023-11" db="EMBL/GenBank/DDBJ databases">
        <title>MicrobeMod: A computational toolkit for identifying prokaryotic methylation and restriction-modification with nanopore sequencing.</title>
        <authorList>
            <person name="Crits-Christoph A."/>
            <person name="Kang S.C."/>
            <person name="Lee H."/>
            <person name="Ostrov N."/>
        </authorList>
    </citation>
    <scope>NUCLEOTIDE SEQUENCE [LARGE SCALE GENOMIC DNA]</scope>
    <source>
        <strain evidence="6 9">ATCC 29145</strain>
    </source>
</reference>
<evidence type="ECO:0000313" key="6">
    <source>
        <dbReference type="EMBL" id="MDX5952645.1"/>
    </source>
</evidence>
<dbReference type="GO" id="GO:0006412">
    <property type="term" value="P:translation"/>
    <property type="evidence" value="ECO:0007669"/>
    <property type="project" value="TreeGrafter"/>
</dbReference>
<comment type="function">
    <text evidence="3">Required for maturation of 30S ribosomal subunits.</text>
</comment>
<dbReference type="PANTHER" id="PTHR33867:SF1">
    <property type="entry name" value="RIBOSOME MATURATION FACTOR RIMP"/>
    <property type="match status" value="1"/>
</dbReference>
<dbReference type="InterPro" id="IPR003728">
    <property type="entry name" value="Ribosome_maturation_RimP"/>
</dbReference>
<dbReference type="GO" id="GO:0005829">
    <property type="term" value="C:cytosol"/>
    <property type="evidence" value="ECO:0007669"/>
    <property type="project" value="TreeGrafter"/>
</dbReference>
<organism evidence="7 8">
    <name type="scientific">Azospirillum brasilense</name>
    <dbReference type="NCBI Taxonomy" id="192"/>
    <lineage>
        <taxon>Bacteria</taxon>
        <taxon>Pseudomonadati</taxon>
        <taxon>Pseudomonadota</taxon>
        <taxon>Alphaproteobacteria</taxon>
        <taxon>Rhodospirillales</taxon>
        <taxon>Azospirillaceae</taxon>
        <taxon>Azospirillum</taxon>
    </lineage>
</organism>
<dbReference type="HAMAP" id="MF_01077">
    <property type="entry name" value="RimP"/>
    <property type="match status" value="1"/>
</dbReference>
<dbReference type="NCBIfam" id="NF000932">
    <property type="entry name" value="PRK00092.2-5"/>
    <property type="match status" value="1"/>
</dbReference>
<dbReference type="SUPFAM" id="SSF74942">
    <property type="entry name" value="YhbC-like, C-terminal domain"/>
    <property type="match status" value="1"/>
</dbReference>
<dbReference type="Gene3D" id="2.30.30.180">
    <property type="entry name" value="Ribosome maturation factor RimP, C-terminal domain"/>
    <property type="match status" value="1"/>
</dbReference>
<evidence type="ECO:0000256" key="3">
    <source>
        <dbReference type="HAMAP-Rule" id="MF_01077"/>
    </source>
</evidence>
<feature type="domain" description="Ribosome maturation factor RimP N-terminal" evidence="4">
    <location>
        <begin position="10"/>
        <end position="83"/>
    </location>
</feature>
<protein>
    <recommendedName>
        <fullName evidence="3">Ribosome maturation factor RimP</fullName>
    </recommendedName>
</protein>
<dbReference type="KEGG" id="abf:AMK58_00745"/>
<evidence type="ECO:0000259" key="4">
    <source>
        <dbReference type="Pfam" id="PF02576"/>
    </source>
</evidence>
<name>A0A0P0F0R6_AZOBR</name>
<dbReference type="InterPro" id="IPR035956">
    <property type="entry name" value="RimP_N_sf"/>
</dbReference>
<dbReference type="InterPro" id="IPR036847">
    <property type="entry name" value="RimP_C_sf"/>
</dbReference>
<dbReference type="AlphaFoldDB" id="A0A0P0F0R6"/>
<reference evidence="7 8" key="1">
    <citation type="submission" date="2018-09" db="EMBL/GenBank/DDBJ databases">
        <title>Whole genome based analysis of evolution and adaptive divergence in Indian and Brazilian strains of Azospirillum brasilense.</title>
        <authorList>
            <person name="Singh C."/>
            <person name="Tripathi A.K."/>
        </authorList>
    </citation>
    <scope>NUCLEOTIDE SEQUENCE [LARGE SCALE GENOMIC DNA]</scope>
    <source>
        <strain evidence="7 8">MTCC4038</strain>
    </source>
</reference>
<evidence type="ECO:0000313" key="9">
    <source>
        <dbReference type="Proteomes" id="UP001277471"/>
    </source>
</evidence>
<dbReference type="Gene3D" id="3.30.300.70">
    <property type="entry name" value="RimP-like superfamily, N-terminal"/>
    <property type="match status" value="1"/>
</dbReference>
<dbReference type="PANTHER" id="PTHR33867">
    <property type="entry name" value="RIBOSOME MATURATION FACTOR RIMP"/>
    <property type="match status" value="1"/>
</dbReference>
<dbReference type="EMBL" id="CP032339">
    <property type="protein sequence ID" value="QCO09126.1"/>
    <property type="molecule type" value="Genomic_DNA"/>
</dbReference>
<dbReference type="SUPFAM" id="SSF75420">
    <property type="entry name" value="YhbC-like, N-terminal domain"/>
    <property type="match status" value="1"/>
</dbReference>
<sequence length="161" mass="17674">MEATGRIEQIITPSVEAMGYELVRVQLTGGQRMVLQVMAERADSAPMTVEDCADISRAISAVLDVEDPIKSAYTLEVSSPGIDRPLTRLKDFERFAGFEAKLETRLAVDGRKRFKGMLKGVEDGLVCVESEQGAARLEFDNILRAKLVLTDELIRASQGQG</sequence>
<dbReference type="GeneID" id="56449839"/>
<comment type="similarity">
    <text evidence="3">Belongs to the RimP family.</text>
</comment>
<keyword evidence="2 3" id="KW-0690">Ribosome biogenesis</keyword>
<gene>
    <name evidence="3 7" type="primary">rimP</name>
    <name evidence="7" type="ORF">D3868_08810</name>
    <name evidence="6" type="ORF">SIM66_15815</name>
</gene>
<dbReference type="Proteomes" id="UP001277471">
    <property type="component" value="Unassembled WGS sequence"/>
</dbReference>
<dbReference type="Pfam" id="PF02576">
    <property type="entry name" value="RimP_N"/>
    <property type="match status" value="1"/>
</dbReference>
<proteinExistence type="inferred from homology"/>
<keyword evidence="1 3" id="KW-0963">Cytoplasm</keyword>
<keyword evidence="9" id="KW-1185">Reference proteome</keyword>
<accession>A0A0P0F0R6</accession>
<evidence type="ECO:0000256" key="2">
    <source>
        <dbReference type="ARBA" id="ARBA00022517"/>
    </source>
</evidence>
<dbReference type="CDD" id="cd01734">
    <property type="entry name" value="YlxS_C"/>
    <property type="match status" value="1"/>
</dbReference>
<comment type="subcellular location">
    <subcellularLocation>
        <location evidence="3">Cytoplasm</location>
    </subcellularLocation>
</comment>
<dbReference type="GO" id="GO:0000028">
    <property type="term" value="P:ribosomal small subunit assembly"/>
    <property type="evidence" value="ECO:0007669"/>
    <property type="project" value="TreeGrafter"/>
</dbReference>
<dbReference type="FunFam" id="3.30.300.70:FF:000001">
    <property type="entry name" value="Ribosome maturation factor RimP"/>
    <property type="match status" value="1"/>
</dbReference>
<dbReference type="EMBL" id="JAWXYC010000004">
    <property type="protein sequence ID" value="MDX5952645.1"/>
    <property type="molecule type" value="Genomic_DNA"/>
</dbReference>
<evidence type="ECO:0000256" key="1">
    <source>
        <dbReference type="ARBA" id="ARBA00022490"/>
    </source>
</evidence>
<evidence type="ECO:0000313" key="7">
    <source>
        <dbReference type="EMBL" id="QCO09126.1"/>
    </source>
</evidence>
<feature type="domain" description="Ribosome maturation factor RimP C-terminal" evidence="5">
    <location>
        <begin position="86"/>
        <end position="150"/>
    </location>
</feature>
<evidence type="ECO:0000259" key="5">
    <source>
        <dbReference type="Pfam" id="PF17384"/>
    </source>
</evidence>
<dbReference type="InterPro" id="IPR028989">
    <property type="entry name" value="RimP_N"/>
</dbReference>
<dbReference type="InterPro" id="IPR028998">
    <property type="entry name" value="RimP_C"/>
</dbReference>
<dbReference type="RefSeq" id="WP_035670141.1">
    <property type="nucleotide sequence ID" value="NZ_CP012914.1"/>
</dbReference>